<name>I0YI31_COCSC</name>
<dbReference type="RefSeq" id="XP_005642594.1">
    <property type="nucleotide sequence ID" value="XM_005642537.1"/>
</dbReference>
<comment type="caution">
    <text evidence="1">The sequence shown here is derived from an EMBL/GenBank/DDBJ whole genome shotgun (WGS) entry which is preliminary data.</text>
</comment>
<keyword evidence="2" id="KW-1185">Reference proteome</keyword>
<organism evidence="1 2">
    <name type="scientific">Coccomyxa subellipsoidea (strain C-169)</name>
    <name type="common">Green microalga</name>
    <dbReference type="NCBI Taxonomy" id="574566"/>
    <lineage>
        <taxon>Eukaryota</taxon>
        <taxon>Viridiplantae</taxon>
        <taxon>Chlorophyta</taxon>
        <taxon>core chlorophytes</taxon>
        <taxon>Trebouxiophyceae</taxon>
        <taxon>Trebouxiophyceae incertae sedis</taxon>
        <taxon>Coccomyxaceae</taxon>
        <taxon>Coccomyxa</taxon>
        <taxon>Coccomyxa subellipsoidea</taxon>
    </lineage>
</organism>
<dbReference type="Proteomes" id="UP000007264">
    <property type="component" value="Unassembled WGS sequence"/>
</dbReference>
<accession>I0YI31</accession>
<dbReference type="KEGG" id="csl:COCSUDRAFT_55046"/>
<dbReference type="GeneID" id="17036002"/>
<evidence type="ECO:0000313" key="2">
    <source>
        <dbReference type="Proteomes" id="UP000007264"/>
    </source>
</evidence>
<reference evidence="1 2" key="1">
    <citation type="journal article" date="2012" name="Genome Biol.">
        <title>The genome of the polar eukaryotic microalga coccomyxa subellipsoidea reveals traits of cold adaptation.</title>
        <authorList>
            <person name="Blanc G."/>
            <person name="Agarkova I."/>
            <person name="Grimwood J."/>
            <person name="Kuo A."/>
            <person name="Brueggeman A."/>
            <person name="Dunigan D."/>
            <person name="Gurnon J."/>
            <person name="Ladunga I."/>
            <person name="Lindquist E."/>
            <person name="Lucas S."/>
            <person name="Pangilinan J."/>
            <person name="Proschold T."/>
            <person name="Salamov A."/>
            <person name="Schmutz J."/>
            <person name="Weeks D."/>
            <person name="Yamada T."/>
            <person name="Claverie J.M."/>
            <person name="Grigoriev I."/>
            <person name="Van Etten J."/>
            <person name="Lomsadze A."/>
            <person name="Borodovsky M."/>
        </authorList>
    </citation>
    <scope>NUCLEOTIDE SEQUENCE [LARGE SCALE GENOMIC DNA]</scope>
    <source>
        <strain evidence="1 2">C-169</strain>
    </source>
</reference>
<dbReference type="AlphaFoldDB" id="I0YI31"/>
<dbReference type="OrthoDB" id="10006218at2759"/>
<sequence length="243" mass="28055">MHALTTEVFSQLHFVNDCPGELHGLEKKVYIEPLVGHMRHPRALDECSLTEAKVHVMDVSYLLVNPWPASDFLLLYPGKRYLLDCGTSTFDTSLMFLTTRYRQSGIEFDRIWAWEAEAQPSRAYWDAVPDIYKSRLHYYNTPITDDIAHADHPLSVIRDIYRPGDFIALKLDIDNSPLETAIVEAIGNDPHLVQSIGEMFYEQHYIHREMAPYFGTNLSVTLEMAQRSLGKLRQMGLIVHYWP</sequence>
<protein>
    <submittedName>
        <fullName evidence="1">Uncharacterized protein</fullName>
    </submittedName>
</protein>
<dbReference type="eggNOG" id="ENOG502S980">
    <property type="taxonomic scope" value="Eukaryota"/>
</dbReference>
<dbReference type="EMBL" id="AGSI01000028">
    <property type="protein sequence ID" value="EIE18050.1"/>
    <property type="molecule type" value="Genomic_DNA"/>
</dbReference>
<gene>
    <name evidence="1" type="ORF">COCSUDRAFT_55046</name>
</gene>
<evidence type="ECO:0000313" key="1">
    <source>
        <dbReference type="EMBL" id="EIE18050.1"/>
    </source>
</evidence>
<proteinExistence type="predicted"/>